<name>A0A6N1MIZ7_ACILW</name>
<dbReference type="GO" id="GO:0004180">
    <property type="term" value="F:carboxypeptidase activity"/>
    <property type="evidence" value="ECO:0007669"/>
    <property type="project" value="UniProtKB-KW"/>
</dbReference>
<keyword evidence="1" id="KW-0378">Hydrolase</keyword>
<dbReference type="EMBL" id="CP054803">
    <property type="protein sequence ID" value="QKU22148.1"/>
    <property type="molecule type" value="Genomic_DNA"/>
</dbReference>
<keyword evidence="1" id="KW-0645">Protease</keyword>
<organism evidence="1 2">
    <name type="scientific">Acinetobacter lwoffii</name>
    <dbReference type="NCBI Taxonomy" id="28090"/>
    <lineage>
        <taxon>Bacteria</taxon>
        <taxon>Pseudomonadati</taxon>
        <taxon>Pseudomonadota</taxon>
        <taxon>Gammaproteobacteria</taxon>
        <taxon>Moraxellales</taxon>
        <taxon>Moraxellaceae</taxon>
        <taxon>Acinetobacter</taxon>
    </lineage>
</organism>
<sequence>MISTNIQCLKNYDVSSSQTFGNGLLIRGTVKKIGASIPCRVRLYEKLSGKMVDEVSTDQDGGYKFNHLVATKFFIVAHDPVSQYNAVIQDNVVPK</sequence>
<protein>
    <submittedName>
        <fullName evidence="1">Carboxypeptidase regulatory-like domain-containing protein</fullName>
    </submittedName>
</protein>
<dbReference type="RefSeq" id="WP_174894539.1">
    <property type="nucleotide sequence ID" value="NZ_CP054803.1"/>
</dbReference>
<dbReference type="AlphaFoldDB" id="A0A6N1MIZ7"/>
<gene>
    <name evidence="1" type="ORF">FOB19_12525</name>
</gene>
<keyword evidence="1" id="KW-0121">Carboxypeptidase</keyword>
<accession>A0A6N1MIZ7</accession>
<evidence type="ECO:0000313" key="1">
    <source>
        <dbReference type="EMBL" id="QKU22148.1"/>
    </source>
</evidence>
<dbReference type="Proteomes" id="UP000509126">
    <property type="component" value="Chromosome"/>
</dbReference>
<proteinExistence type="predicted"/>
<evidence type="ECO:0000313" key="2">
    <source>
        <dbReference type="Proteomes" id="UP000509126"/>
    </source>
</evidence>
<reference evidence="1 2" key="1">
    <citation type="submission" date="2019-11" db="EMBL/GenBank/DDBJ databases">
        <title>FDA dAtabase for Regulatory Grade micrObial Sequences (FDA-ARGOS): Supporting development and validation of Infectious Disease Dx tests.</title>
        <authorList>
            <person name="Patel R."/>
            <person name="Rucinski S."/>
            <person name="Tallon L."/>
            <person name="Sadzewicz L."/>
            <person name="Vavikolanu K."/>
            <person name="Mehta A."/>
            <person name="Aluvathingal J."/>
            <person name="Nadendla S."/>
            <person name="Nandy P."/>
            <person name="Geyer C."/>
            <person name="Yan Y."/>
            <person name="Sichtig H."/>
        </authorList>
    </citation>
    <scope>NUCLEOTIDE SEQUENCE [LARGE SCALE GENOMIC DNA]</scope>
    <source>
        <strain evidence="1 2">FDAARGOS_557</strain>
    </source>
</reference>